<dbReference type="OrthoDB" id="191139at2759"/>
<evidence type="ECO:0000313" key="3">
    <source>
        <dbReference type="Proteomes" id="UP000019484"/>
    </source>
</evidence>
<protein>
    <recommendedName>
        <fullName evidence="4">Short-chain dehydrogenase/reductase family protein</fullName>
    </recommendedName>
</protein>
<evidence type="ECO:0000256" key="1">
    <source>
        <dbReference type="ARBA" id="ARBA00023002"/>
    </source>
</evidence>
<dbReference type="AlphaFoldDB" id="W9ZKX6"/>
<accession>W9ZKX6</accession>
<dbReference type="GO" id="GO:0016491">
    <property type="term" value="F:oxidoreductase activity"/>
    <property type="evidence" value="ECO:0007669"/>
    <property type="project" value="UniProtKB-KW"/>
</dbReference>
<dbReference type="PANTHER" id="PTHR43157:SF35">
    <property type="entry name" value="DEHYDROGENASE_REDUCTASE FAMILY PROTEIN, PUTATIVE-RELATED"/>
    <property type="match status" value="1"/>
</dbReference>
<organism evidence="2 3">
    <name type="scientific">Capronia coronata CBS 617.96</name>
    <dbReference type="NCBI Taxonomy" id="1182541"/>
    <lineage>
        <taxon>Eukaryota</taxon>
        <taxon>Fungi</taxon>
        <taxon>Dikarya</taxon>
        <taxon>Ascomycota</taxon>
        <taxon>Pezizomycotina</taxon>
        <taxon>Eurotiomycetes</taxon>
        <taxon>Chaetothyriomycetidae</taxon>
        <taxon>Chaetothyriales</taxon>
        <taxon>Herpotrichiellaceae</taxon>
        <taxon>Capronia</taxon>
    </lineage>
</organism>
<evidence type="ECO:0008006" key="4">
    <source>
        <dbReference type="Google" id="ProtNLM"/>
    </source>
</evidence>
<dbReference type="Pfam" id="PF00106">
    <property type="entry name" value="adh_short"/>
    <property type="match status" value="1"/>
</dbReference>
<dbReference type="EMBL" id="AMWN01000001">
    <property type="protein sequence ID" value="EXJ95174.1"/>
    <property type="molecule type" value="Genomic_DNA"/>
</dbReference>
<dbReference type="STRING" id="1182541.W9ZKX6"/>
<dbReference type="Gene3D" id="3.40.50.720">
    <property type="entry name" value="NAD(P)-binding Rossmann-like Domain"/>
    <property type="match status" value="1"/>
</dbReference>
<comment type="caution">
    <text evidence="2">The sequence shown here is derived from an EMBL/GenBank/DDBJ whole genome shotgun (WGS) entry which is preliminary data.</text>
</comment>
<proteinExistence type="predicted"/>
<dbReference type="InterPro" id="IPR002347">
    <property type="entry name" value="SDR_fam"/>
</dbReference>
<dbReference type="GeneID" id="19155202"/>
<sequence length="347" mass="38068">MVGSKDLPPSHAIYPVIFFRNQFLTKAQTLPKGTDLSEKVAIITGANTGLGFEAASQLLSYKLSHLIIAVRSAARGDAAAKKLRTRHPQANIEVWIVDMASYESIQTFTRRVETDLARLDIVILNAGLNNPQFRTNPSTGHEEIIQINYISTMLLAVLLLPSLKSKSPRGTPGRLTIVNAALSLNSKLPTLKERPFLQSLDDPKRFAFPAQYCISKTLAHMFLWKLIDHVNADDVIVNLADPAFVKTDLARGLSGGAKIGYHVFGALCGRSIAMGASTFLDAAVAKGKESHGAFIMNYKIHPFNPVLYTPEGKDAIEALWRETLDELAFANVGGILQSLTRFRTLDR</sequence>
<dbReference type="InterPro" id="IPR036291">
    <property type="entry name" value="NAD(P)-bd_dom_sf"/>
</dbReference>
<dbReference type="eggNOG" id="KOG1208">
    <property type="taxonomic scope" value="Eukaryota"/>
</dbReference>
<dbReference type="HOGENOM" id="CLU_010194_44_4_1"/>
<dbReference type="Proteomes" id="UP000019484">
    <property type="component" value="Unassembled WGS sequence"/>
</dbReference>
<evidence type="ECO:0000313" key="2">
    <source>
        <dbReference type="EMBL" id="EXJ95174.1"/>
    </source>
</evidence>
<dbReference type="SUPFAM" id="SSF51735">
    <property type="entry name" value="NAD(P)-binding Rossmann-fold domains"/>
    <property type="match status" value="1"/>
</dbReference>
<keyword evidence="3" id="KW-1185">Reference proteome</keyword>
<reference evidence="2 3" key="1">
    <citation type="submission" date="2013-03" db="EMBL/GenBank/DDBJ databases">
        <title>The Genome Sequence of Capronia coronata CBS 617.96.</title>
        <authorList>
            <consortium name="The Broad Institute Genomics Platform"/>
            <person name="Cuomo C."/>
            <person name="de Hoog S."/>
            <person name="Gorbushina A."/>
            <person name="Walker B."/>
            <person name="Young S.K."/>
            <person name="Zeng Q."/>
            <person name="Gargeya S."/>
            <person name="Fitzgerald M."/>
            <person name="Haas B."/>
            <person name="Abouelleil A."/>
            <person name="Allen A.W."/>
            <person name="Alvarado L."/>
            <person name="Arachchi H.M."/>
            <person name="Berlin A.M."/>
            <person name="Chapman S.B."/>
            <person name="Gainer-Dewar J."/>
            <person name="Goldberg J."/>
            <person name="Griggs A."/>
            <person name="Gujja S."/>
            <person name="Hansen M."/>
            <person name="Howarth C."/>
            <person name="Imamovic A."/>
            <person name="Ireland A."/>
            <person name="Larimer J."/>
            <person name="McCowan C."/>
            <person name="Murphy C."/>
            <person name="Pearson M."/>
            <person name="Poon T.W."/>
            <person name="Priest M."/>
            <person name="Roberts A."/>
            <person name="Saif S."/>
            <person name="Shea T."/>
            <person name="Sisk P."/>
            <person name="Sykes S."/>
            <person name="Wortman J."/>
            <person name="Nusbaum C."/>
            <person name="Birren B."/>
        </authorList>
    </citation>
    <scope>NUCLEOTIDE SEQUENCE [LARGE SCALE GENOMIC DNA]</scope>
    <source>
        <strain evidence="2 3">CBS 617.96</strain>
    </source>
</reference>
<dbReference type="PANTHER" id="PTHR43157">
    <property type="entry name" value="PHOSPHATIDYLINOSITOL-GLYCAN BIOSYNTHESIS CLASS F PROTEIN-RELATED"/>
    <property type="match status" value="1"/>
</dbReference>
<keyword evidence="1" id="KW-0560">Oxidoreductase</keyword>
<gene>
    <name evidence="2" type="ORF">A1O1_00293</name>
</gene>
<dbReference type="PRINTS" id="PR00081">
    <property type="entry name" value="GDHRDH"/>
</dbReference>
<dbReference type="RefSeq" id="XP_007719403.1">
    <property type="nucleotide sequence ID" value="XM_007721213.1"/>
</dbReference>
<name>W9ZKX6_9EURO</name>